<evidence type="ECO:0000313" key="2">
    <source>
        <dbReference type="Proteomes" id="UP001597104"/>
    </source>
</evidence>
<dbReference type="RefSeq" id="WP_171001904.1">
    <property type="nucleotide sequence ID" value="NZ_BJDN01000049.1"/>
</dbReference>
<proteinExistence type="predicted"/>
<name>A0ABW3EGT0_9LACO</name>
<reference evidence="2" key="1">
    <citation type="journal article" date="2019" name="Int. J. Syst. Evol. Microbiol.">
        <title>The Global Catalogue of Microorganisms (GCM) 10K type strain sequencing project: providing services to taxonomists for standard genome sequencing and annotation.</title>
        <authorList>
            <consortium name="The Broad Institute Genomics Platform"/>
            <consortium name="The Broad Institute Genome Sequencing Center for Infectious Disease"/>
            <person name="Wu L."/>
            <person name="Ma J."/>
        </authorList>
    </citation>
    <scope>NUCLEOTIDE SEQUENCE [LARGE SCALE GENOMIC DNA]</scope>
    <source>
        <strain evidence="2">CCM 8925</strain>
    </source>
</reference>
<organism evidence="1 2">
    <name type="scientific">Loigolactobacillus binensis</name>
    <dbReference type="NCBI Taxonomy" id="2559922"/>
    <lineage>
        <taxon>Bacteria</taxon>
        <taxon>Bacillati</taxon>
        <taxon>Bacillota</taxon>
        <taxon>Bacilli</taxon>
        <taxon>Lactobacillales</taxon>
        <taxon>Lactobacillaceae</taxon>
        <taxon>Loigolactobacillus</taxon>
    </lineage>
</organism>
<evidence type="ECO:0000313" key="1">
    <source>
        <dbReference type="EMBL" id="MFD0898261.1"/>
    </source>
</evidence>
<protein>
    <submittedName>
        <fullName evidence="1">Uncharacterized protein</fullName>
    </submittedName>
</protein>
<comment type="caution">
    <text evidence="1">The sequence shown here is derived from an EMBL/GenBank/DDBJ whole genome shotgun (WGS) entry which is preliminary data.</text>
</comment>
<accession>A0ABW3EGT0</accession>
<dbReference type="EMBL" id="JBHTIO010000050">
    <property type="protein sequence ID" value="MFD0898261.1"/>
    <property type="molecule type" value="Genomic_DNA"/>
</dbReference>
<keyword evidence="2" id="KW-1185">Reference proteome</keyword>
<sequence>MNEFQDNKNWLIINSKKTIFNFEIADVKSDSNNIFVRLDIPIGLKN</sequence>
<dbReference type="Proteomes" id="UP001597104">
    <property type="component" value="Unassembled WGS sequence"/>
</dbReference>
<gene>
    <name evidence="1" type="ORF">ACFQZ7_11070</name>
</gene>